<dbReference type="GO" id="GO:0004850">
    <property type="term" value="F:uridine phosphorylase activity"/>
    <property type="evidence" value="ECO:0007669"/>
    <property type="project" value="UniProtKB-EC"/>
</dbReference>
<dbReference type="SUPFAM" id="SSF53167">
    <property type="entry name" value="Purine and uridine phosphorylases"/>
    <property type="match status" value="1"/>
</dbReference>
<organism evidence="5 6">
    <name type="scientific">Shewanella algae</name>
    <dbReference type="NCBI Taxonomy" id="38313"/>
    <lineage>
        <taxon>Bacteria</taxon>
        <taxon>Pseudomonadati</taxon>
        <taxon>Pseudomonadota</taxon>
        <taxon>Gammaproteobacteria</taxon>
        <taxon>Alteromonadales</taxon>
        <taxon>Shewanellaceae</taxon>
        <taxon>Shewanella</taxon>
    </lineage>
</organism>
<keyword evidence="5" id="KW-0808">Transferase</keyword>
<dbReference type="CDD" id="cd17767">
    <property type="entry name" value="UP_EcUdp-like"/>
    <property type="match status" value="1"/>
</dbReference>
<evidence type="ECO:0000259" key="4">
    <source>
        <dbReference type="Pfam" id="PF01048"/>
    </source>
</evidence>
<gene>
    <name evidence="5" type="primary">udp_1</name>
    <name evidence="5" type="ORF">NCTC10738_01136</name>
</gene>
<dbReference type="PANTHER" id="PTHR43691">
    <property type="entry name" value="URIDINE PHOSPHORYLASE"/>
    <property type="match status" value="1"/>
</dbReference>
<dbReference type="Proteomes" id="UP000254069">
    <property type="component" value="Unassembled WGS sequence"/>
</dbReference>
<dbReference type="EC" id="2.4.2.3" evidence="1"/>
<dbReference type="PANTHER" id="PTHR43691:SF11">
    <property type="entry name" value="FI09636P-RELATED"/>
    <property type="match status" value="1"/>
</dbReference>
<dbReference type="Gene3D" id="3.40.50.1580">
    <property type="entry name" value="Nucleoside phosphorylase domain"/>
    <property type="match status" value="1"/>
</dbReference>
<feature type="domain" description="Nucleoside phosphorylase" evidence="4">
    <location>
        <begin position="20"/>
        <end position="201"/>
    </location>
</feature>
<keyword evidence="6" id="KW-1185">Reference proteome</keyword>
<evidence type="ECO:0000256" key="3">
    <source>
        <dbReference type="ARBA" id="ARBA00048447"/>
    </source>
</evidence>
<reference evidence="5 6" key="1">
    <citation type="submission" date="2018-06" db="EMBL/GenBank/DDBJ databases">
        <authorList>
            <consortium name="Pathogen Informatics"/>
            <person name="Doyle S."/>
        </authorList>
    </citation>
    <scope>NUCLEOTIDE SEQUENCE [LARGE SCALE GENOMIC DNA]</scope>
    <source>
        <strain evidence="5 6">NCTC10738</strain>
    </source>
</reference>
<dbReference type="Pfam" id="PF01048">
    <property type="entry name" value="PNP_UDP_1"/>
    <property type="match status" value="1"/>
</dbReference>
<evidence type="ECO:0000313" key="6">
    <source>
        <dbReference type="Proteomes" id="UP000254069"/>
    </source>
</evidence>
<keyword evidence="5" id="KW-0328">Glycosyltransferase</keyword>
<dbReference type="GO" id="GO:0005829">
    <property type="term" value="C:cytosol"/>
    <property type="evidence" value="ECO:0007669"/>
    <property type="project" value="TreeGrafter"/>
</dbReference>
<comment type="catalytic activity">
    <reaction evidence="3">
        <text>uridine + phosphate = alpha-D-ribose 1-phosphate + uracil</text>
        <dbReference type="Rhea" id="RHEA:24388"/>
        <dbReference type="ChEBI" id="CHEBI:16704"/>
        <dbReference type="ChEBI" id="CHEBI:17568"/>
        <dbReference type="ChEBI" id="CHEBI:43474"/>
        <dbReference type="ChEBI" id="CHEBI:57720"/>
        <dbReference type="EC" id="2.4.2.3"/>
    </reaction>
</comment>
<protein>
    <recommendedName>
        <fullName evidence="2">Uridine phosphorylase</fullName>
        <ecNumber evidence="1">2.4.2.3</ecNumber>
    </recommendedName>
</protein>
<dbReference type="GO" id="GO:0009116">
    <property type="term" value="P:nucleoside metabolic process"/>
    <property type="evidence" value="ECO:0007669"/>
    <property type="project" value="InterPro"/>
</dbReference>
<dbReference type="RefSeq" id="WP_115389347.1">
    <property type="nucleotide sequence ID" value="NZ_AP024609.1"/>
</dbReference>
<dbReference type="EMBL" id="UGYO01000001">
    <property type="protein sequence ID" value="SUI56459.1"/>
    <property type="molecule type" value="Genomic_DNA"/>
</dbReference>
<dbReference type="AlphaFoldDB" id="A0A379Z6W2"/>
<dbReference type="InterPro" id="IPR035994">
    <property type="entry name" value="Nucleoside_phosphorylase_sf"/>
</dbReference>
<evidence type="ECO:0000256" key="1">
    <source>
        <dbReference type="ARBA" id="ARBA00011888"/>
    </source>
</evidence>
<evidence type="ECO:0000313" key="5">
    <source>
        <dbReference type="EMBL" id="SUI56459.1"/>
    </source>
</evidence>
<proteinExistence type="predicted"/>
<accession>A0A379Z6W2</accession>
<name>A0A379Z6W2_9GAMM</name>
<sequence length="243" mass="26189">MSADKQPHICLSPSQVSERVTLCGEPQRVNRIAALLDDGRLLAENREFRSMGGFYQGVPVTVCSTGIGAPSAIIALEELYQCGARRVIRVGSAGALQPQIALGELILAEAAVRDDGGSGCYAPPGYPALASRQLINAMAAYLQRRDCRFHSGIVRSHDSFYRDDELEICRHWHRLGVLGADMETAALLTLGRLRGLEVAAVLNNVVLYGEDVQQGINQYVDADSAMMQGEKLASLAALEALCC</sequence>
<dbReference type="InterPro" id="IPR000845">
    <property type="entry name" value="Nucleoside_phosphorylase_d"/>
</dbReference>
<evidence type="ECO:0000256" key="2">
    <source>
        <dbReference type="ARBA" id="ARBA00021980"/>
    </source>
</evidence>